<reference evidence="4" key="1">
    <citation type="journal article" date="2019" name="Int. J. Syst. Evol. Microbiol.">
        <title>The Global Catalogue of Microorganisms (GCM) 10K type strain sequencing project: providing services to taxonomists for standard genome sequencing and annotation.</title>
        <authorList>
            <consortium name="The Broad Institute Genomics Platform"/>
            <consortium name="The Broad Institute Genome Sequencing Center for Infectious Disease"/>
            <person name="Wu L."/>
            <person name="Ma J."/>
        </authorList>
    </citation>
    <scope>NUCLEOTIDE SEQUENCE [LARGE SCALE GENOMIC DNA]</scope>
    <source>
        <strain evidence="4">CGMCC 1.16444</strain>
    </source>
</reference>
<protein>
    <submittedName>
        <fullName evidence="3">SDR family NAD(P)-dependent oxidoreductase</fullName>
        <ecNumber evidence="3">1.1.1.-</ecNumber>
    </submittedName>
</protein>
<name>A0ABV9Z4L5_9HYPH</name>
<evidence type="ECO:0000313" key="4">
    <source>
        <dbReference type="Proteomes" id="UP001595796"/>
    </source>
</evidence>
<dbReference type="EMBL" id="JBHSJF010000008">
    <property type="protein sequence ID" value="MFC5069489.1"/>
    <property type="molecule type" value="Genomic_DNA"/>
</dbReference>
<dbReference type="RefSeq" id="WP_114958311.1">
    <property type="nucleotide sequence ID" value="NZ_JBHSJF010000008.1"/>
</dbReference>
<organism evidence="3 4">
    <name type="scientific">Flaviflagellibacter deserti</name>
    <dbReference type="NCBI Taxonomy" id="2267266"/>
    <lineage>
        <taxon>Bacteria</taxon>
        <taxon>Pseudomonadati</taxon>
        <taxon>Pseudomonadota</taxon>
        <taxon>Alphaproteobacteria</taxon>
        <taxon>Hyphomicrobiales</taxon>
        <taxon>Flaviflagellibacter</taxon>
    </lineage>
</organism>
<sequence>MDLGLKGLKALVTGGTKGIGLKIAETLAAEGADVAICSRNAEEAKDVAAKLSASGVTAVGSQVDVSDGAALTRWVADSAEALGGIDIVVANVSALAVGADEESWRKGFETDIMGTVRLVDATMPYLEKSAAGSIVTISSVSGREIDFASGPYGAFKAALIHYTQGLAYNLAPKNIRANTVSPGNTYFAGGVWENIEKNLPDLFSASLALNPTGRMAKPQEIANAVAFIASPAASFTTGTNLVVDGALTRGVQF</sequence>
<dbReference type="PRINTS" id="PR00081">
    <property type="entry name" value="GDHRDH"/>
</dbReference>
<gene>
    <name evidence="3" type="ORF">ACFPFW_15840</name>
</gene>
<dbReference type="PANTHER" id="PTHR43943">
    <property type="entry name" value="DEHYDROGENASE/REDUCTASE (SDR FAMILY) MEMBER 4"/>
    <property type="match status" value="1"/>
</dbReference>
<keyword evidence="4" id="KW-1185">Reference proteome</keyword>
<dbReference type="PRINTS" id="PR00080">
    <property type="entry name" value="SDRFAMILY"/>
</dbReference>
<dbReference type="PANTHER" id="PTHR43943:SF17">
    <property type="entry name" value="3-PHENYLPROPIONATE-DIHYDRODIOL_CINNAMIC ACID-DIHYDRODIOL DEHYDROGENASE"/>
    <property type="match status" value="1"/>
</dbReference>
<comment type="similarity">
    <text evidence="1">Belongs to the short-chain dehydrogenases/reductases (SDR) family.</text>
</comment>
<evidence type="ECO:0000256" key="1">
    <source>
        <dbReference type="ARBA" id="ARBA00006484"/>
    </source>
</evidence>
<evidence type="ECO:0000313" key="3">
    <source>
        <dbReference type="EMBL" id="MFC5069489.1"/>
    </source>
</evidence>
<dbReference type="Proteomes" id="UP001595796">
    <property type="component" value="Unassembled WGS sequence"/>
</dbReference>
<comment type="caution">
    <text evidence="3">The sequence shown here is derived from an EMBL/GenBank/DDBJ whole genome shotgun (WGS) entry which is preliminary data.</text>
</comment>
<dbReference type="Pfam" id="PF13561">
    <property type="entry name" value="adh_short_C2"/>
    <property type="match status" value="1"/>
</dbReference>
<keyword evidence="2 3" id="KW-0560">Oxidoreductase</keyword>
<dbReference type="GO" id="GO:0016491">
    <property type="term" value="F:oxidoreductase activity"/>
    <property type="evidence" value="ECO:0007669"/>
    <property type="project" value="UniProtKB-KW"/>
</dbReference>
<proteinExistence type="inferred from homology"/>
<dbReference type="EC" id="1.1.1.-" evidence="3"/>
<dbReference type="Gene3D" id="3.40.50.720">
    <property type="entry name" value="NAD(P)-binding Rossmann-like Domain"/>
    <property type="match status" value="1"/>
</dbReference>
<dbReference type="InterPro" id="IPR036291">
    <property type="entry name" value="NAD(P)-bd_dom_sf"/>
</dbReference>
<dbReference type="InterPro" id="IPR002347">
    <property type="entry name" value="SDR_fam"/>
</dbReference>
<dbReference type="SUPFAM" id="SSF51735">
    <property type="entry name" value="NAD(P)-binding Rossmann-fold domains"/>
    <property type="match status" value="1"/>
</dbReference>
<evidence type="ECO:0000256" key="2">
    <source>
        <dbReference type="ARBA" id="ARBA00023002"/>
    </source>
</evidence>
<accession>A0ABV9Z4L5</accession>